<reference evidence="2 3" key="1">
    <citation type="submission" date="2015-12" db="EMBL/GenBank/DDBJ databases">
        <title>Dictyostelia acquired genes for synthesis and detection of signals that induce cell-type specialization by lateral gene transfer from prokaryotes.</title>
        <authorList>
            <person name="Gloeckner G."/>
            <person name="Schaap P."/>
        </authorList>
    </citation>
    <scope>NUCLEOTIDE SEQUENCE [LARGE SCALE GENOMIC DNA]</scope>
    <source>
        <strain evidence="2 3">TK</strain>
    </source>
</reference>
<dbReference type="InterPro" id="IPR013887">
    <property type="entry name" value="UPF0592"/>
</dbReference>
<dbReference type="STRING" id="361077.A0A151ZJN4"/>
<proteinExistence type="predicted"/>
<dbReference type="Proteomes" id="UP000076078">
    <property type="component" value="Unassembled WGS sequence"/>
</dbReference>
<dbReference type="FunCoup" id="A0A151ZJN4">
    <property type="interactions" value="738"/>
</dbReference>
<protein>
    <submittedName>
        <fullName evidence="2">Uncharacterized protein</fullName>
    </submittedName>
</protein>
<feature type="compositionally biased region" description="Polar residues" evidence="1">
    <location>
        <begin position="612"/>
        <end position="624"/>
    </location>
</feature>
<feature type="compositionally biased region" description="Low complexity" evidence="1">
    <location>
        <begin position="13"/>
        <end position="28"/>
    </location>
</feature>
<feature type="compositionally biased region" description="Polar residues" evidence="1">
    <location>
        <begin position="701"/>
        <end position="712"/>
    </location>
</feature>
<feature type="compositionally biased region" description="Low complexity" evidence="1">
    <location>
        <begin position="666"/>
        <end position="691"/>
    </location>
</feature>
<dbReference type="Pfam" id="PF08578">
    <property type="entry name" value="DUF1765"/>
    <property type="match status" value="1"/>
</dbReference>
<dbReference type="EMBL" id="LODT01000022">
    <property type="protein sequence ID" value="KYQ94125.1"/>
    <property type="molecule type" value="Genomic_DNA"/>
</dbReference>
<dbReference type="InParanoid" id="A0A151ZJN4"/>
<feature type="region of interest" description="Disordered" evidence="1">
    <location>
        <begin position="1"/>
        <end position="28"/>
    </location>
</feature>
<organism evidence="2 3">
    <name type="scientific">Tieghemostelium lacteum</name>
    <name type="common">Slime mold</name>
    <name type="synonym">Dictyostelium lacteum</name>
    <dbReference type="NCBI Taxonomy" id="361077"/>
    <lineage>
        <taxon>Eukaryota</taxon>
        <taxon>Amoebozoa</taxon>
        <taxon>Evosea</taxon>
        <taxon>Eumycetozoa</taxon>
        <taxon>Dictyostelia</taxon>
        <taxon>Dictyosteliales</taxon>
        <taxon>Raperosteliaceae</taxon>
        <taxon>Tieghemostelium</taxon>
    </lineage>
</organism>
<sequence length="852" mass="96338">MLSTGDTNGTGGQQQQQQQIQQQQQQLKDQTSNQQQAQLLKPKLKYKHWCGQVDKKCTVIQGLLPTLDSSLSSTDDKKKEKSTSSLQKINIHFQDLINLLETTVYKPSNKSPMENGGNSVENVNKNNSQSTTSTAIAQPPSSPILYQSTLSNSSDNAIVNNTTTPIDIQSPNNNNNTSSKGNSNVSVSTSPMSPMSPNSTSSSLMNNSSQKNTRIITANCRDSMLSLWSSILHFLEKFYKVDKDFSLFYHCILLICKRKEYDSSQVQIDPITFKPWSKASTDTLSKYKDKLYKTYYFIAMSISNNNYLSIPLVNFSSKFLALAYFRIPKIAKLIIESLTPPETEIKDIVSYYPTPPNLKHLSIIGERPDKSPFHSILMQIPDNFSLDTISQGWVDNLARKEMTFFIFFKEWFNNCRADSLDIRTVPGFYPITYALLHELKTRDQCSPPLTKPTPSMEAQFTLIQCCKQDVIIDTMVKVIFLKTCVFDLAAISSTLGLVEVWLKEFGVLPETFDIQFFCEGIESIIAADHHQVLLRALQMIYNCSDCFQGNNRKVLFQDLLLNKYFYHLFLHWDQPIRNAYHHLLLYRMVRIKRSILYESGFSIGEYSKLTHNNTTPVTKHTLSPTKFIEGKGSDHSYSSSSRLTTSTTSSIKPKSPRGPPPPSNPQPIASNSQHQQQQLSTSPPSSNTTKKVPPPLPPRNFLNSSGGASPTENGIDGQDQEISDITEDLNTTSLDDKSHEQQTQNSVNRQEQTRSKVIIPASLEKFSKDFQIDVELFLEIEIYIKKVSDQFRQPELKHHESRLSHYVASSLSEFKTYIAHNNQVDVTPPKIIPLMFANSPLNLANINANFRD</sequence>
<dbReference type="PANTHER" id="PTHR35397:SF2">
    <property type="match status" value="1"/>
</dbReference>
<feature type="compositionally biased region" description="Polar residues" evidence="1">
    <location>
        <begin position="107"/>
        <end position="136"/>
    </location>
</feature>
<dbReference type="OMA" id="FLHWDQP"/>
<dbReference type="PANTHER" id="PTHR35397">
    <property type="entry name" value="C2 DOMAIN-CONTAINING PROTEIN-RELATED"/>
    <property type="match status" value="1"/>
</dbReference>
<feature type="compositionally biased region" description="Low complexity" evidence="1">
    <location>
        <begin position="170"/>
        <end position="208"/>
    </location>
</feature>
<dbReference type="AlphaFoldDB" id="A0A151ZJN4"/>
<evidence type="ECO:0000313" key="3">
    <source>
        <dbReference type="Proteomes" id="UP000076078"/>
    </source>
</evidence>
<feature type="compositionally biased region" description="Pro residues" evidence="1">
    <location>
        <begin position="656"/>
        <end position="665"/>
    </location>
</feature>
<feature type="region of interest" description="Disordered" evidence="1">
    <location>
        <begin position="107"/>
        <end position="208"/>
    </location>
</feature>
<gene>
    <name evidence="2" type="ORF">DLAC_04406</name>
</gene>
<name>A0A151ZJN4_TIELA</name>
<feature type="compositionally biased region" description="Low complexity" evidence="1">
    <location>
        <begin position="635"/>
        <end position="653"/>
    </location>
</feature>
<comment type="caution">
    <text evidence="2">The sequence shown here is derived from an EMBL/GenBank/DDBJ whole genome shotgun (WGS) entry which is preliminary data.</text>
</comment>
<feature type="region of interest" description="Disordered" evidence="1">
    <location>
        <begin position="612"/>
        <end position="719"/>
    </location>
</feature>
<evidence type="ECO:0000313" key="2">
    <source>
        <dbReference type="EMBL" id="KYQ94125.1"/>
    </source>
</evidence>
<accession>A0A151ZJN4</accession>
<evidence type="ECO:0000256" key="1">
    <source>
        <dbReference type="SAM" id="MobiDB-lite"/>
    </source>
</evidence>
<dbReference type="OrthoDB" id="19240at2759"/>
<keyword evidence="3" id="KW-1185">Reference proteome</keyword>
<feature type="compositionally biased region" description="Polar residues" evidence="1">
    <location>
        <begin position="144"/>
        <end position="169"/>
    </location>
</feature>